<dbReference type="PANTHER" id="PTHR34222">
    <property type="entry name" value="GAG_PRE-INTEGRS DOMAIN-CONTAINING PROTEIN"/>
    <property type="match status" value="1"/>
</dbReference>
<keyword evidence="1" id="KW-0472">Membrane</keyword>
<comment type="caution">
    <text evidence="2">The sequence shown here is derived from an EMBL/GenBank/DDBJ whole genome shotgun (WGS) entry which is preliminary data.</text>
</comment>
<keyword evidence="1" id="KW-1133">Transmembrane helix</keyword>
<dbReference type="PANTHER" id="PTHR34222:SF99">
    <property type="entry name" value="PROTEIN, PUTATIVE-RELATED"/>
    <property type="match status" value="1"/>
</dbReference>
<keyword evidence="3" id="KW-1185">Reference proteome</keyword>
<keyword evidence="1" id="KW-0812">Transmembrane</keyword>
<accession>A0AAP0JDR9</accession>
<evidence type="ECO:0000313" key="3">
    <source>
        <dbReference type="Proteomes" id="UP001417504"/>
    </source>
</evidence>
<gene>
    <name evidence="2" type="ORF">Sjap_011605</name>
</gene>
<dbReference type="AlphaFoldDB" id="A0AAP0JDR9"/>
<name>A0AAP0JDR9_9MAGN</name>
<proteinExistence type="predicted"/>
<organism evidence="2 3">
    <name type="scientific">Stephania japonica</name>
    <dbReference type="NCBI Taxonomy" id="461633"/>
    <lineage>
        <taxon>Eukaryota</taxon>
        <taxon>Viridiplantae</taxon>
        <taxon>Streptophyta</taxon>
        <taxon>Embryophyta</taxon>
        <taxon>Tracheophyta</taxon>
        <taxon>Spermatophyta</taxon>
        <taxon>Magnoliopsida</taxon>
        <taxon>Ranunculales</taxon>
        <taxon>Menispermaceae</taxon>
        <taxon>Menispermoideae</taxon>
        <taxon>Cissampelideae</taxon>
        <taxon>Stephania</taxon>
    </lineage>
</organism>
<dbReference type="Proteomes" id="UP001417504">
    <property type="component" value="Unassembled WGS sequence"/>
</dbReference>
<sequence length="264" mass="30389">MELDSNDKLMQFLMGLGDAYDQTRNHILVLDPLPIINKAYSMVIRVEKQREVNVSFANDDDTVMMVKGQSSNSVSKSGSKVVFSKPVNRDDLYCDHCKMKRHTKETCFRLHGYPDWFKEVKEKKKTGVGDHQKSFAHMLESPMDLRGDSSNLQMDMKAQITALVQQGIKKFLKGKGVFDDNDNVNFVHMELDFADSFLNQSYYSNALFSSSWIVDTGATITCVLIYLCLRILLFLLSIPLFSFLMGPLRWFPMLDMFFFHLIFP</sequence>
<feature type="transmembrane region" description="Helical" evidence="1">
    <location>
        <begin position="223"/>
        <end position="246"/>
    </location>
</feature>
<protein>
    <submittedName>
        <fullName evidence="2">Uncharacterized protein</fullName>
    </submittedName>
</protein>
<reference evidence="2 3" key="1">
    <citation type="submission" date="2024-01" db="EMBL/GenBank/DDBJ databases">
        <title>Genome assemblies of Stephania.</title>
        <authorList>
            <person name="Yang L."/>
        </authorList>
    </citation>
    <scope>NUCLEOTIDE SEQUENCE [LARGE SCALE GENOMIC DNA]</scope>
    <source>
        <strain evidence="2">QJT</strain>
        <tissue evidence="2">Leaf</tissue>
    </source>
</reference>
<evidence type="ECO:0000313" key="2">
    <source>
        <dbReference type="EMBL" id="KAK9131118.1"/>
    </source>
</evidence>
<evidence type="ECO:0000256" key="1">
    <source>
        <dbReference type="SAM" id="Phobius"/>
    </source>
</evidence>
<dbReference type="EMBL" id="JBBNAE010000004">
    <property type="protein sequence ID" value="KAK9131118.1"/>
    <property type="molecule type" value="Genomic_DNA"/>
</dbReference>